<accession>A0A5C3EA20</accession>
<feature type="signal peptide" evidence="2">
    <location>
        <begin position="1"/>
        <end position="27"/>
    </location>
</feature>
<proteinExistence type="predicted"/>
<feature type="compositionally biased region" description="Low complexity" evidence="1">
    <location>
        <begin position="34"/>
        <end position="50"/>
    </location>
</feature>
<dbReference type="Proteomes" id="UP000324022">
    <property type="component" value="Unassembled WGS sequence"/>
</dbReference>
<keyword evidence="4" id="KW-1185">Reference proteome</keyword>
<reference evidence="3 4" key="1">
    <citation type="submission" date="2018-03" db="EMBL/GenBank/DDBJ databases">
        <authorList>
            <person name="Guldener U."/>
        </authorList>
    </citation>
    <scope>NUCLEOTIDE SEQUENCE [LARGE SCALE GENOMIC DNA]</scope>
    <source>
        <strain evidence="3 4">NBRC100155</strain>
    </source>
</reference>
<evidence type="ECO:0000256" key="2">
    <source>
        <dbReference type="SAM" id="SignalP"/>
    </source>
</evidence>
<protein>
    <recommendedName>
        <fullName evidence="5">Effector family protein Eff1</fullName>
    </recommendedName>
</protein>
<feature type="chain" id="PRO_5022970071" description="Effector family protein Eff1" evidence="2">
    <location>
        <begin position="28"/>
        <end position="319"/>
    </location>
</feature>
<dbReference type="AlphaFoldDB" id="A0A5C3EA20"/>
<evidence type="ECO:0008006" key="5">
    <source>
        <dbReference type="Google" id="ProtNLM"/>
    </source>
</evidence>
<evidence type="ECO:0000313" key="4">
    <source>
        <dbReference type="Proteomes" id="UP000324022"/>
    </source>
</evidence>
<evidence type="ECO:0000256" key="1">
    <source>
        <dbReference type="SAM" id="MobiDB-lite"/>
    </source>
</evidence>
<feature type="region of interest" description="Disordered" evidence="1">
    <location>
        <begin position="32"/>
        <end position="83"/>
    </location>
</feature>
<organism evidence="3 4">
    <name type="scientific">Ustilago trichophora</name>
    <dbReference type="NCBI Taxonomy" id="86804"/>
    <lineage>
        <taxon>Eukaryota</taxon>
        <taxon>Fungi</taxon>
        <taxon>Dikarya</taxon>
        <taxon>Basidiomycota</taxon>
        <taxon>Ustilaginomycotina</taxon>
        <taxon>Ustilaginomycetes</taxon>
        <taxon>Ustilaginales</taxon>
        <taxon>Ustilaginaceae</taxon>
        <taxon>Ustilago</taxon>
    </lineage>
</organism>
<keyword evidence="2" id="KW-0732">Signal</keyword>
<evidence type="ECO:0000313" key="3">
    <source>
        <dbReference type="EMBL" id="SPO27278.1"/>
    </source>
</evidence>
<dbReference type="EMBL" id="OOIN01000017">
    <property type="protein sequence ID" value="SPO27278.1"/>
    <property type="molecule type" value="Genomic_DNA"/>
</dbReference>
<sequence>MKVFSPSPGRVLTALLVSISMLKSSKAMREFEKAAANNEAASSSSSSNQAPLRHEQGFGSSSSRDPTISRVRKPRPPLLRATDSASFKRIQQIPLFEDGALRWGPYRLDPDLFQLKYHPYDHPALAHFYAPDGSQPSKLPNYLSPKLLDAMPTSYRPEPELLQAIHKSIFDLLRKEGISARQVHPDAKFFYEGMYLFPPLEQAATGHLQMPSRYLEESLHRAPGRRLSPDYVSDPNVFLFKVTPKDVERQIMAISTTKPERWVNPHVKDQTLWLLYEPRSIVTDSDKKKEVKSFLGAAFLPKETEDILENVGDWKRAVK</sequence>
<gene>
    <name evidence="3" type="ORF">UTRI_10395</name>
</gene>
<dbReference type="OrthoDB" id="10643634at2759"/>
<name>A0A5C3EA20_9BASI</name>